<keyword evidence="2" id="KW-1185">Reference proteome</keyword>
<dbReference type="Proteomes" id="UP000828048">
    <property type="component" value="Chromosome 7"/>
</dbReference>
<accession>A0ACB7YBP2</accession>
<evidence type="ECO:0000313" key="2">
    <source>
        <dbReference type="Proteomes" id="UP000828048"/>
    </source>
</evidence>
<sequence>MGTGWRRAFCTTAPRDRESAISDENQSKSQSQSPSPSPRCCAKMGFLSNSSTPSLRCRTTIAEAIQKPDDLVSPKLQCKTSTPKSAKSAIKSPRTLLGSNPSSPRSPFSILKNSLRLSRNNCGVCFQSVKTGQGMAIYTAECSHSFHFPCIAAHVTKNASLVCPVCCANWKDVPLLAVHKIQHQSQSKQDLNQNPKQDQIRQQPPSPKTPPPPVVNLNNVNQKNDKFNSKAYNDDEPLVSFVPIPEAEDEEDDEVEEFQGFFVNPVRSLSDESIINGGDSRNVKVSLLPEAAVVSVGRSYEAYAVVLRVKAPPPPLPRVKEHNSNSAHFLEAVGRAPIDLVTVLDVSGSMSGAKLHMMKRAMRLVISSLGSADRLSVIAFSACPKRLMPLRRMTAQGQRAARRIIDRLGCRQGTTSVAVALRKAAKVLEDRRERNPVATIMLLSDGQEEKVHVNNSNQRRGSAHLSSTRFSHVEIPVHAAGFGVKASPASYNREPTEDAFTKCVGGLLSVVVQDLRIELGFASGSDPAEISAVYSCNNNGQPSVLGSKSVRLGDLYAEEERELLVELRVPSPVVGSHHVLSVRCSYRDPVTQEMINGREQALLVPRAEPVRSSTPKIGRLRNLFITTRAMAEARRLIENNDLSRAHQLLESARAFLVQSSSVSADEYVGGLEAKLAEVQWRQQYQLQLEQNKVVPRRKEVAAAVLMDENGEPLTPTSAWRAAEQLAKVAIMKTSLNRVNDLHGFENARF</sequence>
<gene>
    <name evidence="1" type="ORF">Vadar_031731</name>
</gene>
<name>A0ACB7YBP2_9ERIC</name>
<dbReference type="EMBL" id="CM037157">
    <property type="protein sequence ID" value="KAH7850369.1"/>
    <property type="molecule type" value="Genomic_DNA"/>
</dbReference>
<reference evidence="1 2" key="1">
    <citation type="journal article" date="2021" name="Hortic Res">
        <title>High-quality reference genome and annotation aids understanding of berry development for evergreen blueberry (Vaccinium darrowii).</title>
        <authorList>
            <person name="Yu J."/>
            <person name="Hulse-Kemp A.M."/>
            <person name="Babiker E."/>
            <person name="Staton M."/>
        </authorList>
    </citation>
    <scope>NUCLEOTIDE SEQUENCE [LARGE SCALE GENOMIC DNA]</scope>
    <source>
        <strain evidence="2">cv. NJ 8807/NJ 8810</strain>
        <tissue evidence="1">Young leaf</tissue>
    </source>
</reference>
<comment type="caution">
    <text evidence="1">The sequence shown here is derived from an EMBL/GenBank/DDBJ whole genome shotgun (WGS) entry which is preliminary data.</text>
</comment>
<proteinExistence type="predicted"/>
<evidence type="ECO:0000313" key="1">
    <source>
        <dbReference type="EMBL" id="KAH7850369.1"/>
    </source>
</evidence>
<protein>
    <submittedName>
        <fullName evidence="1">Uncharacterized protein</fullName>
    </submittedName>
</protein>
<organism evidence="1 2">
    <name type="scientific">Vaccinium darrowii</name>
    <dbReference type="NCBI Taxonomy" id="229202"/>
    <lineage>
        <taxon>Eukaryota</taxon>
        <taxon>Viridiplantae</taxon>
        <taxon>Streptophyta</taxon>
        <taxon>Embryophyta</taxon>
        <taxon>Tracheophyta</taxon>
        <taxon>Spermatophyta</taxon>
        <taxon>Magnoliopsida</taxon>
        <taxon>eudicotyledons</taxon>
        <taxon>Gunneridae</taxon>
        <taxon>Pentapetalae</taxon>
        <taxon>asterids</taxon>
        <taxon>Ericales</taxon>
        <taxon>Ericaceae</taxon>
        <taxon>Vaccinioideae</taxon>
        <taxon>Vaccinieae</taxon>
        <taxon>Vaccinium</taxon>
    </lineage>
</organism>